<gene>
    <name evidence="2" type="ORF">LCOR_05906.1</name>
</gene>
<protein>
    <recommendedName>
        <fullName evidence="1">F-box domain-containing protein</fullName>
    </recommendedName>
</protein>
<evidence type="ECO:0000313" key="2">
    <source>
        <dbReference type="EMBL" id="CDH54685.1"/>
    </source>
</evidence>
<proteinExistence type="predicted"/>
<sequence length="582" mass="67007">MKLPLEIIYRVLLYIDSSDDKRTCLLVCRLWYSMGKRLLYKHVNLRSPRQLVYFVSALDSAPFVGEYVRELAIADDIRPSANDFDVITRTCHHLEAIDFGQWQWEALDEKLFRRWSHITKVPAISSRRVLGWIGDHSTLQHLHLMDQCLTNAADLVARVPHLKHLTLQSSSLHTCIHLMPIIINASAEGRAATLQSLALKGRPIYIMDDAVHFPPSLIDLSLDSVNFEGDLCLTPQLERLHAYGTTIRREVRYEATGLTSSLTSLAIDTTSTLSLRPFLDHVDTRHLQKLSISTTQDIIAGPPSQNTIRPSAYDVIMQSCFTHGDATPIIQWAGKNLTYLELNGFTVLDIKRLVYDKETLPHLQHLVVSSRTCKNDDTQLQPLSSHSQEVPLRLLRTLEVKDSFIEDLASMARWTRLLIIHNCTCHIPPGIGLTISHHRLHTLRISDIRFTYALYHVQHIMDCNCRVIGIIDDKSEHDEQAQEDDYHYLRNISEFYHTCSNSYTPIQRLTSDQAESVLRFHYTCKDQWRYNPFILVQQLQDQAFQGICRHENHFGFIMIKPHRIQELRFNGMQIKYTPTSSV</sequence>
<keyword evidence="3" id="KW-1185">Reference proteome</keyword>
<dbReference type="Proteomes" id="UP000027586">
    <property type="component" value="Unassembled WGS sequence"/>
</dbReference>
<name>A0A068RY58_9FUNG</name>
<comment type="caution">
    <text evidence="2">The sequence shown here is derived from an EMBL/GenBank/DDBJ whole genome shotgun (WGS) entry which is preliminary data.</text>
</comment>
<dbReference type="EMBL" id="CBTN010000024">
    <property type="protein sequence ID" value="CDH54685.1"/>
    <property type="molecule type" value="Genomic_DNA"/>
</dbReference>
<dbReference type="SUPFAM" id="SSF81383">
    <property type="entry name" value="F-box domain"/>
    <property type="match status" value="1"/>
</dbReference>
<reference evidence="2" key="1">
    <citation type="submission" date="2013-08" db="EMBL/GenBank/DDBJ databases">
        <title>Gene expansion shapes genome architecture in the human pathogen Lichtheimia corymbifera: an evolutionary genomics analysis in the ancient terrestrial Mucorales (Mucoromycotina).</title>
        <authorList>
            <person name="Schwartze V.U."/>
            <person name="Winter S."/>
            <person name="Shelest E."/>
            <person name="Marcet-Houben M."/>
            <person name="Horn F."/>
            <person name="Wehner S."/>
            <person name="Hoffmann K."/>
            <person name="Riege K."/>
            <person name="Sammeth M."/>
            <person name="Nowrousian M."/>
            <person name="Valiante V."/>
            <person name="Linde J."/>
            <person name="Jacobsen I.D."/>
            <person name="Marz M."/>
            <person name="Brakhage A.A."/>
            <person name="Gabaldon T."/>
            <person name="Bocker S."/>
            <person name="Voigt K."/>
        </authorList>
    </citation>
    <scope>NUCLEOTIDE SEQUENCE [LARGE SCALE GENOMIC DNA]</scope>
    <source>
        <strain evidence="2">FSU 9682</strain>
    </source>
</reference>
<evidence type="ECO:0000313" key="3">
    <source>
        <dbReference type="Proteomes" id="UP000027586"/>
    </source>
</evidence>
<organism evidence="2 3">
    <name type="scientific">Lichtheimia corymbifera JMRC:FSU:9682</name>
    <dbReference type="NCBI Taxonomy" id="1263082"/>
    <lineage>
        <taxon>Eukaryota</taxon>
        <taxon>Fungi</taxon>
        <taxon>Fungi incertae sedis</taxon>
        <taxon>Mucoromycota</taxon>
        <taxon>Mucoromycotina</taxon>
        <taxon>Mucoromycetes</taxon>
        <taxon>Mucorales</taxon>
        <taxon>Lichtheimiaceae</taxon>
        <taxon>Lichtheimia</taxon>
    </lineage>
</organism>
<dbReference type="SUPFAM" id="SSF52058">
    <property type="entry name" value="L domain-like"/>
    <property type="match status" value="1"/>
</dbReference>
<feature type="domain" description="F-box" evidence="1">
    <location>
        <begin position="1"/>
        <end position="43"/>
    </location>
</feature>
<dbReference type="Gene3D" id="3.80.10.10">
    <property type="entry name" value="Ribonuclease Inhibitor"/>
    <property type="match status" value="1"/>
</dbReference>
<dbReference type="Gene3D" id="1.20.1280.50">
    <property type="match status" value="1"/>
</dbReference>
<dbReference type="InterPro" id="IPR032675">
    <property type="entry name" value="LRR_dom_sf"/>
</dbReference>
<dbReference type="PROSITE" id="PS50181">
    <property type="entry name" value="FBOX"/>
    <property type="match status" value="1"/>
</dbReference>
<dbReference type="InterPro" id="IPR036047">
    <property type="entry name" value="F-box-like_dom_sf"/>
</dbReference>
<dbReference type="VEuPathDB" id="FungiDB:LCOR_05906.1"/>
<evidence type="ECO:0000259" key="1">
    <source>
        <dbReference type="PROSITE" id="PS50181"/>
    </source>
</evidence>
<dbReference type="AlphaFoldDB" id="A0A068RY58"/>
<dbReference type="InterPro" id="IPR001810">
    <property type="entry name" value="F-box_dom"/>
</dbReference>
<dbReference type="OrthoDB" id="2255950at2759"/>
<accession>A0A068RY58</accession>